<dbReference type="EMBL" id="CM039436">
    <property type="protein sequence ID" value="KAI4314015.1"/>
    <property type="molecule type" value="Genomic_DNA"/>
</dbReference>
<organism evidence="1 2">
    <name type="scientific">Bauhinia variegata</name>
    <name type="common">Purple orchid tree</name>
    <name type="synonym">Phanera variegata</name>
    <dbReference type="NCBI Taxonomy" id="167791"/>
    <lineage>
        <taxon>Eukaryota</taxon>
        <taxon>Viridiplantae</taxon>
        <taxon>Streptophyta</taxon>
        <taxon>Embryophyta</taxon>
        <taxon>Tracheophyta</taxon>
        <taxon>Spermatophyta</taxon>
        <taxon>Magnoliopsida</taxon>
        <taxon>eudicotyledons</taxon>
        <taxon>Gunneridae</taxon>
        <taxon>Pentapetalae</taxon>
        <taxon>rosids</taxon>
        <taxon>fabids</taxon>
        <taxon>Fabales</taxon>
        <taxon>Fabaceae</taxon>
        <taxon>Cercidoideae</taxon>
        <taxon>Cercideae</taxon>
        <taxon>Bauhiniinae</taxon>
        <taxon>Bauhinia</taxon>
    </lineage>
</organism>
<dbReference type="Proteomes" id="UP000828941">
    <property type="component" value="Chromosome 11"/>
</dbReference>
<sequence length="150" mass="16586">MESLAFDCHGRGPYASVSDGRILKWKGARKGWAEFAYTVPKRDRKLCDGSTNYSLEAKCGRPLGLKFDPKTFNLYIADGYFGILVVGPHGGVATQLAISADEDGVPFKFPNGLDVDPQTGAVYFSESSSKYQRRYISSYTTFLLFAVFRA</sequence>
<proteinExistence type="predicted"/>
<name>A0ACB9LT77_BAUVA</name>
<evidence type="ECO:0000313" key="2">
    <source>
        <dbReference type="Proteomes" id="UP000828941"/>
    </source>
</evidence>
<accession>A0ACB9LT77</accession>
<evidence type="ECO:0000313" key="1">
    <source>
        <dbReference type="EMBL" id="KAI4314015.1"/>
    </source>
</evidence>
<reference evidence="1 2" key="1">
    <citation type="journal article" date="2022" name="DNA Res.">
        <title>Chromosomal-level genome assembly of the orchid tree Bauhinia variegata (Leguminosae; Cercidoideae) supports the allotetraploid origin hypothesis of Bauhinia.</title>
        <authorList>
            <person name="Zhong Y."/>
            <person name="Chen Y."/>
            <person name="Zheng D."/>
            <person name="Pang J."/>
            <person name="Liu Y."/>
            <person name="Luo S."/>
            <person name="Meng S."/>
            <person name="Qian L."/>
            <person name="Wei D."/>
            <person name="Dai S."/>
            <person name="Zhou R."/>
        </authorList>
    </citation>
    <scope>NUCLEOTIDE SEQUENCE [LARGE SCALE GENOMIC DNA]</scope>
    <source>
        <strain evidence="1">BV-YZ2020</strain>
    </source>
</reference>
<keyword evidence="2" id="KW-1185">Reference proteome</keyword>
<gene>
    <name evidence="1" type="ORF">L6164_026958</name>
</gene>
<protein>
    <submittedName>
        <fullName evidence="1">Uncharacterized protein</fullName>
    </submittedName>
</protein>
<comment type="caution">
    <text evidence="1">The sequence shown here is derived from an EMBL/GenBank/DDBJ whole genome shotgun (WGS) entry which is preliminary data.</text>
</comment>